<gene>
    <name evidence="5" type="ORF">FD14_GL000898</name>
</gene>
<dbReference type="Gene3D" id="2.60.120.10">
    <property type="entry name" value="Jelly Rolls"/>
    <property type="match status" value="1"/>
</dbReference>
<comment type="caution">
    <text evidence="5">The sequence shown here is derived from an EMBL/GenBank/DDBJ whole genome shotgun (WGS) entry which is preliminary data.</text>
</comment>
<evidence type="ECO:0000313" key="6">
    <source>
        <dbReference type="Proteomes" id="UP000051442"/>
    </source>
</evidence>
<dbReference type="RefSeq" id="WP_054733128.1">
    <property type="nucleotide sequence ID" value="NZ_AYZM01000105.1"/>
</dbReference>
<dbReference type="PATRIC" id="fig|1423804.4.peg.966"/>
<dbReference type="AlphaFoldDB" id="A0A0R2F5V6"/>
<dbReference type="Pfam" id="PF07883">
    <property type="entry name" value="Cupin_2"/>
    <property type="match status" value="1"/>
</dbReference>
<dbReference type="PROSITE" id="PS01124">
    <property type="entry name" value="HTH_ARAC_FAMILY_2"/>
    <property type="match status" value="1"/>
</dbReference>
<proteinExistence type="predicted"/>
<dbReference type="Gene3D" id="1.10.10.60">
    <property type="entry name" value="Homeodomain-like"/>
    <property type="match status" value="1"/>
</dbReference>
<dbReference type="PANTHER" id="PTHR43280">
    <property type="entry name" value="ARAC-FAMILY TRANSCRIPTIONAL REGULATOR"/>
    <property type="match status" value="1"/>
</dbReference>
<dbReference type="InterPro" id="IPR011051">
    <property type="entry name" value="RmlC_Cupin_sf"/>
</dbReference>
<dbReference type="EMBL" id="AYZM01000105">
    <property type="protein sequence ID" value="KRN21717.1"/>
    <property type="molecule type" value="Genomic_DNA"/>
</dbReference>
<keyword evidence="1" id="KW-0805">Transcription regulation</keyword>
<accession>A0A0R2F5V6</accession>
<dbReference type="InterPro" id="IPR018060">
    <property type="entry name" value="HTH_AraC"/>
</dbReference>
<dbReference type="InterPro" id="IPR009057">
    <property type="entry name" value="Homeodomain-like_sf"/>
</dbReference>
<protein>
    <submittedName>
        <fullName evidence="5">AraC family transcriptional regulator</fullName>
    </submittedName>
</protein>
<sequence>MTDHHENVVSNLDIGVRFFESDVTTSGYVPFHWHSSIEVVCVLTGKLTFKFDGQSHVVGPNQFMVVSSGVVHDVTNLPNRAFVLQIPLKFFQTFYPDPERLRFVPTTANQAAYHTVLSLFDDLYRVKRDQQPGYLFDFGAVLLKLIKTLILNFTTETPNLPQRTDGIKELLVYINQHYQAALNEQQLADQFGYNASYLSRLFKKQTGVTMIQYIYVIRLNALYQDVIKSGTPIDKLFAKHGLTNKRTARQLFKEMYGVLPSELRRQQLAKQSS</sequence>
<dbReference type="GO" id="GO:0003700">
    <property type="term" value="F:DNA-binding transcription factor activity"/>
    <property type="evidence" value="ECO:0007669"/>
    <property type="project" value="InterPro"/>
</dbReference>
<evidence type="ECO:0000259" key="4">
    <source>
        <dbReference type="PROSITE" id="PS01124"/>
    </source>
</evidence>
<keyword evidence="2" id="KW-0238">DNA-binding</keyword>
<feature type="domain" description="HTH araC/xylS-type" evidence="4">
    <location>
        <begin position="168"/>
        <end position="266"/>
    </location>
</feature>
<dbReference type="Proteomes" id="UP000051442">
    <property type="component" value="Unassembled WGS sequence"/>
</dbReference>
<dbReference type="Pfam" id="PF12833">
    <property type="entry name" value="HTH_18"/>
    <property type="match status" value="1"/>
</dbReference>
<keyword evidence="6" id="KW-1185">Reference proteome</keyword>
<organism evidence="5 6">
    <name type="scientific">Secundilactobacillus similis DSM 23365 = JCM 2765</name>
    <dbReference type="NCBI Taxonomy" id="1423804"/>
    <lineage>
        <taxon>Bacteria</taxon>
        <taxon>Bacillati</taxon>
        <taxon>Bacillota</taxon>
        <taxon>Bacilli</taxon>
        <taxon>Lactobacillales</taxon>
        <taxon>Lactobacillaceae</taxon>
        <taxon>Secundilactobacillus</taxon>
    </lineage>
</organism>
<evidence type="ECO:0000256" key="2">
    <source>
        <dbReference type="ARBA" id="ARBA00023125"/>
    </source>
</evidence>
<reference evidence="5 6" key="1">
    <citation type="journal article" date="2015" name="Genome Announc.">
        <title>Expanding the biotechnology potential of lactobacilli through comparative genomics of 213 strains and associated genera.</title>
        <authorList>
            <person name="Sun Z."/>
            <person name="Harris H.M."/>
            <person name="McCann A."/>
            <person name="Guo C."/>
            <person name="Argimon S."/>
            <person name="Zhang W."/>
            <person name="Yang X."/>
            <person name="Jeffery I.B."/>
            <person name="Cooney J.C."/>
            <person name="Kagawa T.F."/>
            <person name="Liu W."/>
            <person name="Song Y."/>
            <person name="Salvetti E."/>
            <person name="Wrobel A."/>
            <person name="Rasinkangas P."/>
            <person name="Parkhill J."/>
            <person name="Rea M.C."/>
            <person name="O'Sullivan O."/>
            <person name="Ritari J."/>
            <person name="Douillard F.P."/>
            <person name="Paul Ross R."/>
            <person name="Yang R."/>
            <person name="Briner A.E."/>
            <person name="Felis G.E."/>
            <person name="de Vos W.M."/>
            <person name="Barrangou R."/>
            <person name="Klaenhammer T.R."/>
            <person name="Caufield P.W."/>
            <person name="Cui Y."/>
            <person name="Zhang H."/>
            <person name="O'Toole P.W."/>
        </authorList>
    </citation>
    <scope>NUCLEOTIDE SEQUENCE [LARGE SCALE GENOMIC DNA]</scope>
    <source>
        <strain evidence="5 6">DSM 23365</strain>
    </source>
</reference>
<keyword evidence="3" id="KW-0804">Transcription</keyword>
<dbReference type="InterPro" id="IPR013096">
    <property type="entry name" value="Cupin_2"/>
</dbReference>
<dbReference type="SUPFAM" id="SSF46689">
    <property type="entry name" value="Homeodomain-like"/>
    <property type="match status" value="1"/>
</dbReference>
<evidence type="ECO:0000256" key="3">
    <source>
        <dbReference type="ARBA" id="ARBA00023163"/>
    </source>
</evidence>
<evidence type="ECO:0000256" key="1">
    <source>
        <dbReference type="ARBA" id="ARBA00023015"/>
    </source>
</evidence>
<dbReference type="PANTHER" id="PTHR43280:SF2">
    <property type="entry name" value="HTH-TYPE TRANSCRIPTIONAL REGULATOR EXSA"/>
    <property type="match status" value="1"/>
</dbReference>
<dbReference type="InterPro" id="IPR014710">
    <property type="entry name" value="RmlC-like_jellyroll"/>
</dbReference>
<dbReference type="SUPFAM" id="SSF51182">
    <property type="entry name" value="RmlC-like cupins"/>
    <property type="match status" value="1"/>
</dbReference>
<dbReference type="OrthoDB" id="9799319at2"/>
<dbReference type="GO" id="GO:0043565">
    <property type="term" value="F:sequence-specific DNA binding"/>
    <property type="evidence" value="ECO:0007669"/>
    <property type="project" value="InterPro"/>
</dbReference>
<evidence type="ECO:0000313" key="5">
    <source>
        <dbReference type="EMBL" id="KRN21717.1"/>
    </source>
</evidence>
<dbReference type="SMART" id="SM00342">
    <property type="entry name" value="HTH_ARAC"/>
    <property type="match status" value="1"/>
</dbReference>
<dbReference type="STRING" id="1423804.FD14_GL000898"/>
<name>A0A0R2F5V6_9LACO</name>